<feature type="domain" description="PINIT" evidence="10">
    <location>
        <begin position="1"/>
        <end position="140"/>
    </location>
</feature>
<accession>A0A1E4RX41</accession>
<dbReference type="Gene3D" id="3.30.40.10">
    <property type="entry name" value="Zinc/RING finger domain, C3HC4 (zinc finger)"/>
    <property type="match status" value="1"/>
</dbReference>
<dbReference type="STRING" id="983966.A0A1E4RX41"/>
<dbReference type="InterPro" id="IPR004181">
    <property type="entry name" value="Znf_MIZ"/>
</dbReference>
<dbReference type="PROSITE" id="PS51466">
    <property type="entry name" value="PINIT"/>
    <property type="match status" value="1"/>
</dbReference>
<dbReference type="AlphaFoldDB" id="A0A1E4RX41"/>
<keyword evidence="3" id="KW-0808">Transferase</keyword>
<dbReference type="GO" id="GO:0000785">
    <property type="term" value="C:chromatin"/>
    <property type="evidence" value="ECO:0007669"/>
    <property type="project" value="TreeGrafter"/>
</dbReference>
<dbReference type="PANTHER" id="PTHR10782">
    <property type="entry name" value="ZINC FINGER MIZ DOMAIN-CONTAINING PROTEIN"/>
    <property type="match status" value="1"/>
</dbReference>
<proteinExistence type="inferred from homology"/>
<dbReference type="Gene3D" id="2.60.120.780">
    <property type="entry name" value="PINIT domain"/>
    <property type="match status" value="1"/>
</dbReference>
<dbReference type="EMBL" id="KV453938">
    <property type="protein sequence ID" value="ODV71838.1"/>
    <property type="molecule type" value="Genomic_DNA"/>
</dbReference>
<evidence type="ECO:0000313" key="12">
    <source>
        <dbReference type="Proteomes" id="UP000094389"/>
    </source>
</evidence>
<comment type="pathway">
    <text evidence="1">Protein modification; protein sumoylation.</text>
</comment>
<dbReference type="RefSeq" id="XP_020068877.1">
    <property type="nucleotide sequence ID" value="XM_020212146.1"/>
</dbReference>
<dbReference type="UniPathway" id="UPA00886"/>
<evidence type="ECO:0000259" key="9">
    <source>
        <dbReference type="PROSITE" id="PS51044"/>
    </source>
</evidence>
<evidence type="ECO:0000256" key="5">
    <source>
        <dbReference type="ARBA" id="ARBA00022771"/>
    </source>
</evidence>
<dbReference type="InterPro" id="IPR013083">
    <property type="entry name" value="Znf_RING/FYVE/PHD"/>
</dbReference>
<dbReference type="GeneID" id="30986542"/>
<organism evidence="11 12">
    <name type="scientific">Cyberlindnera jadinii (strain ATCC 18201 / CBS 1600 / BCRC 20928 / JCM 3617 / NBRC 0987 / NRRL Y-1542)</name>
    <name type="common">Torula yeast</name>
    <name type="synonym">Candida utilis</name>
    <dbReference type="NCBI Taxonomy" id="983966"/>
    <lineage>
        <taxon>Eukaryota</taxon>
        <taxon>Fungi</taxon>
        <taxon>Dikarya</taxon>
        <taxon>Ascomycota</taxon>
        <taxon>Saccharomycotina</taxon>
        <taxon>Saccharomycetes</taxon>
        <taxon>Phaffomycetales</taxon>
        <taxon>Phaffomycetaceae</taxon>
        <taxon>Cyberlindnera</taxon>
    </lineage>
</organism>
<dbReference type="GO" id="GO:0016925">
    <property type="term" value="P:protein sumoylation"/>
    <property type="evidence" value="ECO:0007669"/>
    <property type="project" value="UniProtKB-UniPathway"/>
</dbReference>
<feature type="non-terminal residue" evidence="11">
    <location>
        <position position="277"/>
    </location>
</feature>
<feature type="domain" description="SP-RING-type" evidence="9">
    <location>
        <begin position="173"/>
        <end position="260"/>
    </location>
</feature>
<reference evidence="11 12" key="1">
    <citation type="journal article" date="2016" name="Proc. Natl. Acad. Sci. U.S.A.">
        <title>Comparative genomics of biotechnologically important yeasts.</title>
        <authorList>
            <person name="Riley R."/>
            <person name="Haridas S."/>
            <person name="Wolfe K.H."/>
            <person name="Lopes M.R."/>
            <person name="Hittinger C.T."/>
            <person name="Goeker M."/>
            <person name="Salamov A.A."/>
            <person name="Wisecaver J.H."/>
            <person name="Long T.M."/>
            <person name="Calvey C.H."/>
            <person name="Aerts A.L."/>
            <person name="Barry K.W."/>
            <person name="Choi C."/>
            <person name="Clum A."/>
            <person name="Coughlan A.Y."/>
            <person name="Deshpande S."/>
            <person name="Douglass A.P."/>
            <person name="Hanson S.J."/>
            <person name="Klenk H.-P."/>
            <person name="LaButti K.M."/>
            <person name="Lapidus A."/>
            <person name="Lindquist E.A."/>
            <person name="Lipzen A.M."/>
            <person name="Meier-Kolthoff J.P."/>
            <person name="Ohm R.A."/>
            <person name="Otillar R.P."/>
            <person name="Pangilinan J.L."/>
            <person name="Peng Y."/>
            <person name="Rokas A."/>
            <person name="Rosa C.A."/>
            <person name="Scheuner C."/>
            <person name="Sibirny A.A."/>
            <person name="Slot J.C."/>
            <person name="Stielow J.B."/>
            <person name="Sun H."/>
            <person name="Kurtzman C.P."/>
            <person name="Blackwell M."/>
            <person name="Grigoriev I.V."/>
            <person name="Jeffries T.W."/>
        </authorList>
    </citation>
    <scope>NUCLEOTIDE SEQUENCE [LARGE SCALE GENOMIC DNA]</scope>
    <source>
        <strain evidence="12">ATCC 18201 / CBS 1600 / BCRC 20928 / JCM 3617 / NBRC 0987 / NRRL Y-1542</strain>
    </source>
</reference>
<dbReference type="GO" id="GO:0061665">
    <property type="term" value="F:SUMO ligase activity"/>
    <property type="evidence" value="ECO:0007669"/>
    <property type="project" value="TreeGrafter"/>
</dbReference>
<keyword evidence="12" id="KW-1185">Reference proteome</keyword>
<protein>
    <submittedName>
        <fullName evidence="11">Zf-MIZ-domain-containing protein</fullName>
    </submittedName>
</protein>
<dbReference type="PROSITE" id="PS51044">
    <property type="entry name" value="ZF_SP_RING"/>
    <property type="match status" value="1"/>
</dbReference>
<name>A0A1E4RX41_CYBJN</name>
<dbReference type="Pfam" id="PF02891">
    <property type="entry name" value="zf-MIZ"/>
    <property type="match status" value="1"/>
</dbReference>
<evidence type="ECO:0000313" key="11">
    <source>
        <dbReference type="EMBL" id="ODV71838.1"/>
    </source>
</evidence>
<keyword evidence="5 8" id="KW-0863">Zinc-finger</keyword>
<evidence type="ECO:0000256" key="2">
    <source>
        <dbReference type="ARBA" id="ARBA00005383"/>
    </source>
</evidence>
<dbReference type="Pfam" id="PF14324">
    <property type="entry name" value="PINIT"/>
    <property type="match status" value="1"/>
</dbReference>
<evidence type="ECO:0000256" key="4">
    <source>
        <dbReference type="ARBA" id="ARBA00022723"/>
    </source>
</evidence>
<sequence>PWLFFRENPFYTLKKLLTPTAGILPRVDYSRGDSFLHFELSPGELSSLRNPHNALRVVLYCGVYDKTKSSKNVNIEFPHPVDITLNGVKIKDNVKGIKNKPGTAKPADLTPNVRASNHLEIAYTQTKTDYLIFCYLAERVSAPKILQKVLEAPKTPKESTISQIIGQNSSSNDDDELLATSTILSLKCPVSFVRMKYPVKSINCQHLNCFDALQYIYLQEQLTSSLWFCPICNSTINVGDLSLNEYVMNILKSTPDECESVEIEVDGNWHPLYENDD</sequence>
<dbReference type="OMA" id="AMIKEDA"/>
<keyword evidence="4" id="KW-0479">Metal-binding</keyword>
<evidence type="ECO:0000256" key="7">
    <source>
        <dbReference type="ARBA" id="ARBA00022833"/>
    </source>
</evidence>
<feature type="non-terminal residue" evidence="11">
    <location>
        <position position="1"/>
    </location>
</feature>
<comment type="similarity">
    <text evidence="2">Belongs to the PIAS family.</text>
</comment>
<dbReference type="InterPro" id="IPR023321">
    <property type="entry name" value="PINIT"/>
</dbReference>
<evidence type="ECO:0000256" key="8">
    <source>
        <dbReference type="PROSITE-ProRule" id="PRU00452"/>
    </source>
</evidence>
<evidence type="ECO:0000256" key="6">
    <source>
        <dbReference type="ARBA" id="ARBA00022786"/>
    </source>
</evidence>
<dbReference type="GO" id="GO:0008270">
    <property type="term" value="F:zinc ion binding"/>
    <property type="evidence" value="ECO:0007669"/>
    <property type="project" value="UniProtKB-KW"/>
</dbReference>
<evidence type="ECO:0000256" key="1">
    <source>
        <dbReference type="ARBA" id="ARBA00004718"/>
    </source>
</evidence>
<dbReference type="SUPFAM" id="SSF57850">
    <property type="entry name" value="RING/U-box"/>
    <property type="match status" value="1"/>
</dbReference>
<evidence type="ECO:0000256" key="3">
    <source>
        <dbReference type="ARBA" id="ARBA00022679"/>
    </source>
</evidence>
<dbReference type="PANTHER" id="PTHR10782:SF4">
    <property type="entry name" value="TONALLI, ISOFORM E"/>
    <property type="match status" value="1"/>
</dbReference>
<dbReference type="InterPro" id="IPR038654">
    <property type="entry name" value="PINIT_sf"/>
</dbReference>
<dbReference type="Proteomes" id="UP000094389">
    <property type="component" value="Unassembled WGS sequence"/>
</dbReference>
<evidence type="ECO:0000259" key="10">
    <source>
        <dbReference type="PROSITE" id="PS51466"/>
    </source>
</evidence>
<dbReference type="OrthoDB" id="28127at2759"/>
<gene>
    <name evidence="11" type="ORF">CYBJADRAFT_113794</name>
</gene>
<keyword evidence="6" id="KW-0833">Ubl conjugation pathway</keyword>
<keyword evidence="7" id="KW-0862">Zinc</keyword>